<gene>
    <name evidence="9" type="ORF">FA13DRAFT_1789657</name>
</gene>
<feature type="compositionally biased region" description="Basic residues" evidence="7">
    <location>
        <begin position="46"/>
        <end position="62"/>
    </location>
</feature>
<keyword evidence="10" id="KW-1185">Reference proteome</keyword>
<dbReference type="PROSITE" id="PS00139">
    <property type="entry name" value="THIOL_PROTEASE_CYS"/>
    <property type="match status" value="1"/>
</dbReference>
<evidence type="ECO:0000256" key="2">
    <source>
        <dbReference type="ARBA" id="ARBA00022670"/>
    </source>
</evidence>
<feature type="compositionally biased region" description="Acidic residues" evidence="7">
    <location>
        <begin position="652"/>
        <end position="662"/>
    </location>
</feature>
<evidence type="ECO:0000256" key="3">
    <source>
        <dbReference type="ARBA" id="ARBA00022801"/>
    </source>
</evidence>
<name>A0A4Y7TI19_COPMI</name>
<keyword evidence="3 6" id="KW-0378">Hydrolase</keyword>
<dbReference type="GO" id="GO:0004198">
    <property type="term" value="F:calcium-dependent cysteine-type endopeptidase activity"/>
    <property type="evidence" value="ECO:0007669"/>
    <property type="project" value="InterPro"/>
</dbReference>
<dbReference type="PRINTS" id="PR00704">
    <property type="entry name" value="CALPAIN"/>
</dbReference>
<proteinExistence type="inferred from homology"/>
<dbReference type="GO" id="GO:0006508">
    <property type="term" value="P:proteolysis"/>
    <property type="evidence" value="ECO:0007669"/>
    <property type="project" value="UniProtKB-KW"/>
</dbReference>
<evidence type="ECO:0000256" key="5">
    <source>
        <dbReference type="PIRSR" id="PIRSR622684-1"/>
    </source>
</evidence>
<comment type="caution">
    <text evidence="9">The sequence shown here is derived from an EMBL/GenBank/DDBJ whole genome shotgun (WGS) entry which is preliminary data.</text>
</comment>
<feature type="active site" evidence="5 6">
    <location>
        <position position="349"/>
    </location>
</feature>
<dbReference type="SMART" id="SM00230">
    <property type="entry name" value="CysPc"/>
    <property type="match status" value="1"/>
</dbReference>
<dbReference type="InterPro" id="IPR038765">
    <property type="entry name" value="Papain-like_cys_pep_sf"/>
</dbReference>
<dbReference type="Pfam" id="PF00648">
    <property type="entry name" value="Peptidase_C2"/>
    <property type="match status" value="1"/>
</dbReference>
<feature type="domain" description="Calpain catalytic" evidence="8">
    <location>
        <begin position="100"/>
        <end position="428"/>
    </location>
</feature>
<dbReference type="AlphaFoldDB" id="A0A4Y7TI19"/>
<keyword evidence="4 6" id="KW-0788">Thiol protease</keyword>
<evidence type="ECO:0000313" key="9">
    <source>
        <dbReference type="EMBL" id="TEB33837.1"/>
    </source>
</evidence>
<dbReference type="SUPFAM" id="SSF54001">
    <property type="entry name" value="Cysteine proteinases"/>
    <property type="match status" value="1"/>
</dbReference>
<feature type="active site" evidence="5 6">
    <location>
        <position position="162"/>
    </location>
</feature>
<dbReference type="OrthoDB" id="424753at2759"/>
<reference evidence="9 10" key="1">
    <citation type="journal article" date="2019" name="Nat. Ecol. Evol.">
        <title>Megaphylogeny resolves global patterns of mushroom evolution.</title>
        <authorList>
            <person name="Varga T."/>
            <person name="Krizsan K."/>
            <person name="Foldi C."/>
            <person name="Dima B."/>
            <person name="Sanchez-Garcia M."/>
            <person name="Sanchez-Ramirez S."/>
            <person name="Szollosi G.J."/>
            <person name="Szarkandi J.G."/>
            <person name="Papp V."/>
            <person name="Albert L."/>
            <person name="Andreopoulos W."/>
            <person name="Angelini C."/>
            <person name="Antonin V."/>
            <person name="Barry K.W."/>
            <person name="Bougher N.L."/>
            <person name="Buchanan P."/>
            <person name="Buyck B."/>
            <person name="Bense V."/>
            <person name="Catcheside P."/>
            <person name="Chovatia M."/>
            <person name="Cooper J."/>
            <person name="Damon W."/>
            <person name="Desjardin D."/>
            <person name="Finy P."/>
            <person name="Geml J."/>
            <person name="Haridas S."/>
            <person name="Hughes K."/>
            <person name="Justo A."/>
            <person name="Karasinski D."/>
            <person name="Kautmanova I."/>
            <person name="Kiss B."/>
            <person name="Kocsube S."/>
            <person name="Kotiranta H."/>
            <person name="LaButti K.M."/>
            <person name="Lechner B.E."/>
            <person name="Liimatainen K."/>
            <person name="Lipzen A."/>
            <person name="Lukacs Z."/>
            <person name="Mihaltcheva S."/>
            <person name="Morgado L.N."/>
            <person name="Niskanen T."/>
            <person name="Noordeloos M.E."/>
            <person name="Ohm R.A."/>
            <person name="Ortiz-Santana B."/>
            <person name="Ovrebo C."/>
            <person name="Racz N."/>
            <person name="Riley R."/>
            <person name="Savchenko A."/>
            <person name="Shiryaev A."/>
            <person name="Soop K."/>
            <person name="Spirin V."/>
            <person name="Szebenyi C."/>
            <person name="Tomsovsky M."/>
            <person name="Tulloss R.E."/>
            <person name="Uehling J."/>
            <person name="Grigoriev I.V."/>
            <person name="Vagvolgyi C."/>
            <person name="Papp T."/>
            <person name="Martin F.M."/>
            <person name="Miettinen O."/>
            <person name="Hibbett D.S."/>
            <person name="Nagy L.G."/>
        </authorList>
    </citation>
    <scope>NUCLEOTIDE SEQUENCE [LARGE SCALE GENOMIC DNA]</scope>
    <source>
        <strain evidence="9 10">FP101781</strain>
    </source>
</reference>
<comment type="similarity">
    <text evidence="1">Belongs to the peptidase C2 family.</text>
</comment>
<organism evidence="9 10">
    <name type="scientific">Coprinellus micaceus</name>
    <name type="common">Glistening ink-cap mushroom</name>
    <name type="synonym">Coprinus micaceus</name>
    <dbReference type="NCBI Taxonomy" id="71717"/>
    <lineage>
        <taxon>Eukaryota</taxon>
        <taxon>Fungi</taxon>
        <taxon>Dikarya</taxon>
        <taxon>Basidiomycota</taxon>
        <taxon>Agaricomycotina</taxon>
        <taxon>Agaricomycetes</taxon>
        <taxon>Agaricomycetidae</taxon>
        <taxon>Agaricales</taxon>
        <taxon>Agaricineae</taxon>
        <taxon>Psathyrellaceae</taxon>
        <taxon>Coprinellus</taxon>
    </lineage>
</organism>
<dbReference type="InterPro" id="IPR000169">
    <property type="entry name" value="Pept_cys_AS"/>
</dbReference>
<evidence type="ECO:0000259" key="8">
    <source>
        <dbReference type="PROSITE" id="PS50203"/>
    </source>
</evidence>
<feature type="active site" evidence="5 6">
    <location>
        <position position="369"/>
    </location>
</feature>
<feature type="compositionally biased region" description="Acidic residues" evidence="7">
    <location>
        <begin position="599"/>
        <end position="617"/>
    </location>
</feature>
<evidence type="ECO:0000256" key="4">
    <source>
        <dbReference type="ARBA" id="ARBA00022807"/>
    </source>
</evidence>
<dbReference type="Gene3D" id="3.90.70.10">
    <property type="entry name" value="Cysteine proteinases"/>
    <property type="match status" value="1"/>
</dbReference>
<dbReference type="Proteomes" id="UP000298030">
    <property type="component" value="Unassembled WGS sequence"/>
</dbReference>
<dbReference type="InterPro" id="IPR022684">
    <property type="entry name" value="Calpain_cysteine_protease"/>
</dbReference>
<evidence type="ECO:0000256" key="1">
    <source>
        <dbReference type="ARBA" id="ARBA00007623"/>
    </source>
</evidence>
<feature type="region of interest" description="Disordered" evidence="7">
    <location>
        <begin position="599"/>
        <end position="662"/>
    </location>
</feature>
<sequence>MGKRNRKPAKNKDPKAEEDRQGRRLEGKNLAPGSGLGVPSGERSRSRSRLGRTGKKGRKNKEKKLPSVGLFVTKELNIAIETTKATVERIARECRAKNKRFRDSEFDLEYDTFRCLHGYSEKTGVIGKDVQRVTEIFSKPVFFPEGGAAHSASIRQGSLGDCYFLSALATVSGLPGLIEKICVARDEAVGIYGFIFYQDKGWVSVIVDDMLYTNIPEYESLGREAKGIYHEDKEKFESLARKGGQILVYAKAGTSDETWVPLIEKAYAKLYGCYAHTEGGHTCEAIEDLTGGVATNLNARDILDTDRFWKEELSRVNNDRLFACSFNGVDAPEDAPWQTPTVQGLVGRHAYAVLRAHEVNSRRFVVLRNPWGQSEWNGAWSDGSKEWTPEWLKFLPELKHSFGNDGQFVMEYKDFLRYFTTIDRVILFNSTWTVASCWLTVPIIPIPSAAAYGTLSFHVSIPKKTNTIFVLSTLNDRSYRSPPEERGPFLPFRIPVVVQGLETLLPPWNRGRWRLGLEAGDYIVYVKLDQSRILDPDSDYADWDVPPRNYPEIVNPSSLVVSKILTNKVKALSLVQNWDGVGEADFLVKSLEDVIKEDLDEMNGGDNDSDLETEDESGSTAQDADEGGTVGEVLPAPGEEGGEVTVPVPEGSDSDDTDDEPSAIEWVDLLEDKGEEIALGLRVYTQTKDEAALVTGRIRLADEMGEW</sequence>
<feature type="compositionally biased region" description="Basic and acidic residues" evidence="7">
    <location>
        <begin position="10"/>
        <end position="27"/>
    </location>
</feature>
<keyword evidence="2 6" id="KW-0645">Protease</keyword>
<evidence type="ECO:0000256" key="7">
    <source>
        <dbReference type="SAM" id="MobiDB-lite"/>
    </source>
</evidence>
<dbReference type="EMBL" id="QPFP01000011">
    <property type="protein sequence ID" value="TEB33837.1"/>
    <property type="molecule type" value="Genomic_DNA"/>
</dbReference>
<accession>A0A4Y7TI19</accession>
<evidence type="ECO:0000313" key="10">
    <source>
        <dbReference type="Proteomes" id="UP000298030"/>
    </source>
</evidence>
<feature type="compositionally biased region" description="Low complexity" evidence="7">
    <location>
        <begin position="635"/>
        <end position="651"/>
    </location>
</feature>
<dbReference type="PANTHER" id="PTHR10183:SF379">
    <property type="entry name" value="CALPAIN-5"/>
    <property type="match status" value="1"/>
</dbReference>
<feature type="region of interest" description="Disordered" evidence="7">
    <location>
        <begin position="1"/>
        <end position="64"/>
    </location>
</feature>
<protein>
    <submittedName>
        <fullName evidence="9">Cysteine proteinase</fullName>
    </submittedName>
</protein>
<evidence type="ECO:0000256" key="6">
    <source>
        <dbReference type="PROSITE-ProRule" id="PRU00239"/>
    </source>
</evidence>
<dbReference type="InterPro" id="IPR001300">
    <property type="entry name" value="Peptidase_C2_calpain_cat"/>
</dbReference>
<dbReference type="CDD" id="cd00044">
    <property type="entry name" value="CysPc"/>
    <property type="match status" value="1"/>
</dbReference>
<dbReference type="PANTHER" id="PTHR10183">
    <property type="entry name" value="CALPAIN"/>
    <property type="match status" value="1"/>
</dbReference>
<dbReference type="PROSITE" id="PS50203">
    <property type="entry name" value="CALPAIN_CAT"/>
    <property type="match status" value="1"/>
</dbReference>
<dbReference type="STRING" id="71717.A0A4Y7TI19"/>